<protein>
    <submittedName>
        <fullName evidence="1">Uncharacterized protein</fullName>
    </submittedName>
</protein>
<comment type="caution">
    <text evidence="1">The sequence shown here is derived from an EMBL/GenBank/DDBJ whole genome shotgun (WGS) entry which is preliminary data.</text>
</comment>
<dbReference type="EMBL" id="JAMKFB020000002">
    <property type="protein sequence ID" value="KAL0200292.1"/>
    <property type="molecule type" value="Genomic_DNA"/>
</dbReference>
<feature type="non-terminal residue" evidence="1">
    <location>
        <position position="1"/>
    </location>
</feature>
<dbReference type="AlphaFoldDB" id="A0ABD0RQZ9"/>
<dbReference type="InterPro" id="IPR019516">
    <property type="entry name" value="Glomulin/ALF4"/>
</dbReference>
<keyword evidence="2" id="KW-1185">Reference proteome</keyword>
<proteinExistence type="predicted"/>
<sequence length="82" mass="9243">LLRLGMKKASSVGMALSTLLSQVARLPVPVTKEQEEDDVFGLCHCCSALIQFVKPFVEEIKEEIKDNNRISKDNELRVELLK</sequence>
<name>A0ABD0RQZ9_CIRMR</name>
<evidence type="ECO:0000313" key="2">
    <source>
        <dbReference type="Proteomes" id="UP001529510"/>
    </source>
</evidence>
<reference evidence="1 2" key="1">
    <citation type="submission" date="2024-05" db="EMBL/GenBank/DDBJ databases">
        <title>Genome sequencing and assembly of Indian major carp, Cirrhinus mrigala (Hamilton, 1822).</title>
        <authorList>
            <person name="Mohindra V."/>
            <person name="Chowdhury L.M."/>
            <person name="Lal K."/>
            <person name="Jena J.K."/>
        </authorList>
    </citation>
    <scope>NUCLEOTIDE SEQUENCE [LARGE SCALE GENOMIC DNA]</scope>
    <source>
        <strain evidence="1">CM1030</strain>
        <tissue evidence="1">Blood</tissue>
    </source>
</reference>
<dbReference type="Proteomes" id="UP001529510">
    <property type="component" value="Unassembled WGS sequence"/>
</dbReference>
<feature type="non-terminal residue" evidence="1">
    <location>
        <position position="82"/>
    </location>
</feature>
<gene>
    <name evidence="1" type="ORF">M9458_003479</name>
</gene>
<organism evidence="1 2">
    <name type="scientific">Cirrhinus mrigala</name>
    <name type="common">Mrigala</name>
    <dbReference type="NCBI Taxonomy" id="683832"/>
    <lineage>
        <taxon>Eukaryota</taxon>
        <taxon>Metazoa</taxon>
        <taxon>Chordata</taxon>
        <taxon>Craniata</taxon>
        <taxon>Vertebrata</taxon>
        <taxon>Euteleostomi</taxon>
        <taxon>Actinopterygii</taxon>
        <taxon>Neopterygii</taxon>
        <taxon>Teleostei</taxon>
        <taxon>Ostariophysi</taxon>
        <taxon>Cypriniformes</taxon>
        <taxon>Cyprinidae</taxon>
        <taxon>Labeoninae</taxon>
        <taxon>Labeonini</taxon>
        <taxon>Cirrhinus</taxon>
    </lineage>
</organism>
<evidence type="ECO:0000313" key="1">
    <source>
        <dbReference type="EMBL" id="KAL0200292.1"/>
    </source>
</evidence>
<accession>A0ABD0RQZ9</accession>
<dbReference type="PANTHER" id="PTHR15430:SF1">
    <property type="entry name" value="GLOMULIN"/>
    <property type="match status" value="1"/>
</dbReference>
<dbReference type="Pfam" id="PF08568">
    <property type="entry name" value="Kinetochor_Ybp2"/>
    <property type="match status" value="1"/>
</dbReference>
<dbReference type="PANTHER" id="PTHR15430">
    <property type="entry name" value="GLOMULIN"/>
    <property type="match status" value="1"/>
</dbReference>
<dbReference type="InterPro" id="IPR013877">
    <property type="entry name" value="YAP-bd/ALF4/Glomulin"/>
</dbReference>